<reference evidence="3" key="1">
    <citation type="submission" date="2016-11" db="EMBL/GenBank/DDBJ databases">
        <authorList>
            <person name="Varghese N."/>
            <person name="Submissions S."/>
        </authorList>
    </citation>
    <scope>NUCLEOTIDE SEQUENCE [LARGE SCALE GENOMIC DNA]</scope>
    <source>
        <strain evidence="3">DSM 26884</strain>
    </source>
</reference>
<proteinExistence type="predicted"/>
<evidence type="ECO:0000256" key="1">
    <source>
        <dbReference type="SAM" id="Coils"/>
    </source>
</evidence>
<dbReference type="EMBL" id="FQZN01000025">
    <property type="protein sequence ID" value="SHJ38524.1"/>
    <property type="molecule type" value="Genomic_DNA"/>
</dbReference>
<evidence type="ECO:0000313" key="2">
    <source>
        <dbReference type="EMBL" id="SHJ38524.1"/>
    </source>
</evidence>
<accession>A0A1M6IVV2</accession>
<gene>
    <name evidence="2" type="ORF">SAMN05444350_12548</name>
</gene>
<name>A0A1M6IVV2_9BACE</name>
<dbReference type="AlphaFoldDB" id="A0A1M6IVV2"/>
<dbReference type="RefSeq" id="WP_073314398.1">
    <property type="nucleotide sequence ID" value="NZ_FQZN01000025.1"/>
</dbReference>
<protein>
    <recommendedName>
        <fullName evidence="4">XRE family transcriptional regulator</fullName>
    </recommendedName>
</protein>
<organism evidence="2 3">
    <name type="scientific">Bacteroides stercorirosoris</name>
    <dbReference type="NCBI Taxonomy" id="871324"/>
    <lineage>
        <taxon>Bacteria</taxon>
        <taxon>Pseudomonadati</taxon>
        <taxon>Bacteroidota</taxon>
        <taxon>Bacteroidia</taxon>
        <taxon>Bacteroidales</taxon>
        <taxon>Bacteroidaceae</taxon>
        <taxon>Bacteroides</taxon>
    </lineage>
</organism>
<sequence length="140" mass="15594">MDTEQKSSAVRDRLIALCEALELSRREFSISIGRTSTYVTSLNNDITSGVLNDILITYPQVNIMWLITGKGEKFITPEPTDALFQHLKEENKELKIRNEELNRELGRLEGQIAEMKKIVAHQDISAGCADASGSGLTITK</sequence>
<keyword evidence="3" id="KW-1185">Reference proteome</keyword>
<feature type="coiled-coil region" evidence="1">
    <location>
        <begin position="84"/>
        <end position="118"/>
    </location>
</feature>
<evidence type="ECO:0000313" key="3">
    <source>
        <dbReference type="Proteomes" id="UP000184192"/>
    </source>
</evidence>
<keyword evidence="1" id="KW-0175">Coiled coil</keyword>
<dbReference type="GeneID" id="92713679"/>
<dbReference type="Proteomes" id="UP000184192">
    <property type="component" value="Unassembled WGS sequence"/>
</dbReference>
<evidence type="ECO:0008006" key="4">
    <source>
        <dbReference type="Google" id="ProtNLM"/>
    </source>
</evidence>